<dbReference type="Proteomes" id="UP000001514">
    <property type="component" value="Unassembled WGS sequence"/>
</dbReference>
<reference evidence="1 2" key="1">
    <citation type="journal article" date="2011" name="Science">
        <title>The Selaginella genome identifies genetic changes associated with the evolution of vascular plants.</title>
        <authorList>
            <person name="Banks J.A."/>
            <person name="Nishiyama T."/>
            <person name="Hasebe M."/>
            <person name="Bowman J.L."/>
            <person name="Gribskov M."/>
            <person name="dePamphilis C."/>
            <person name="Albert V.A."/>
            <person name="Aono N."/>
            <person name="Aoyama T."/>
            <person name="Ambrose B.A."/>
            <person name="Ashton N.W."/>
            <person name="Axtell M.J."/>
            <person name="Barker E."/>
            <person name="Barker M.S."/>
            <person name="Bennetzen J.L."/>
            <person name="Bonawitz N.D."/>
            <person name="Chapple C."/>
            <person name="Cheng C."/>
            <person name="Correa L.G."/>
            <person name="Dacre M."/>
            <person name="DeBarry J."/>
            <person name="Dreyer I."/>
            <person name="Elias M."/>
            <person name="Engstrom E.M."/>
            <person name="Estelle M."/>
            <person name="Feng L."/>
            <person name="Finet C."/>
            <person name="Floyd S.K."/>
            <person name="Frommer W.B."/>
            <person name="Fujita T."/>
            <person name="Gramzow L."/>
            <person name="Gutensohn M."/>
            <person name="Harholt J."/>
            <person name="Hattori M."/>
            <person name="Heyl A."/>
            <person name="Hirai T."/>
            <person name="Hiwatashi Y."/>
            <person name="Ishikawa M."/>
            <person name="Iwata M."/>
            <person name="Karol K.G."/>
            <person name="Koehler B."/>
            <person name="Kolukisaoglu U."/>
            <person name="Kubo M."/>
            <person name="Kurata T."/>
            <person name="Lalonde S."/>
            <person name="Li K."/>
            <person name="Li Y."/>
            <person name="Litt A."/>
            <person name="Lyons E."/>
            <person name="Manning G."/>
            <person name="Maruyama T."/>
            <person name="Michael T.P."/>
            <person name="Mikami K."/>
            <person name="Miyazaki S."/>
            <person name="Morinaga S."/>
            <person name="Murata T."/>
            <person name="Mueller-Roeber B."/>
            <person name="Nelson D.R."/>
            <person name="Obara M."/>
            <person name="Oguri Y."/>
            <person name="Olmstead R.G."/>
            <person name="Onodera N."/>
            <person name="Petersen B.L."/>
            <person name="Pils B."/>
            <person name="Prigge M."/>
            <person name="Rensing S.A."/>
            <person name="Riano-Pachon D.M."/>
            <person name="Roberts A.W."/>
            <person name="Sato Y."/>
            <person name="Scheller H.V."/>
            <person name="Schulz B."/>
            <person name="Schulz C."/>
            <person name="Shakirov E.V."/>
            <person name="Shibagaki N."/>
            <person name="Shinohara N."/>
            <person name="Shippen D.E."/>
            <person name="Soerensen I."/>
            <person name="Sotooka R."/>
            <person name="Sugimoto N."/>
            <person name="Sugita M."/>
            <person name="Sumikawa N."/>
            <person name="Tanurdzic M."/>
            <person name="Theissen G."/>
            <person name="Ulvskov P."/>
            <person name="Wakazuki S."/>
            <person name="Weng J.K."/>
            <person name="Willats W.W."/>
            <person name="Wipf D."/>
            <person name="Wolf P.G."/>
            <person name="Yang L."/>
            <person name="Zimmer A.D."/>
            <person name="Zhu Q."/>
            <person name="Mitros T."/>
            <person name="Hellsten U."/>
            <person name="Loque D."/>
            <person name="Otillar R."/>
            <person name="Salamov A."/>
            <person name="Schmutz J."/>
            <person name="Shapiro H."/>
            <person name="Lindquist E."/>
            <person name="Lucas S."/>
            <person name="Rokhsar D."/>
            <person name="Grigoriev I.V."/>
        </authorList>
    </citation>
    <scope>NUCLEOTIDE SEQUENCE [LARGE SCALE GENOMIC DNA]</scope>
</reference>
<dbReference type="InParanoid" id="D8S5C2"/>
<organism evidence="2">
    <name type="scientific">Selaginella moellendorffii</name>
    <name type="common">Spikemoss</name>
    <dbReference type="NCBI Taxonomy" id="88036"/>
    <lineage>
        <taxon>Eukaryota</taxon>
        <taxon>Viridiplantae</taxon>
        <taxon>Streptophyta</taxon>
        <taxon>Embryophyta</taxon>
        <taxon>Tracheophyta</taxon>
        <taxon>Lycopodiopsida</taxon>
        <taxon>Selaginellales</taxon>
        <taxon>Selaginellaceae</taxon>
        <taxon>Selaginella</taxon>
    </lineage>
</organism>
<gene>
    <name evidence="1" type="ORF">SELMODRAFT_418323</name>
</gene>
<name>D8S5C2_SELML</name>
<dbReference type="Gramene" id="EFJ20427">
    <property type="protein sequence ID" value="EFJ20427"/>
    <property type="gene ID" value="SELMODRAFT_418323"/>
</dbReference>
<keyword evidence="2" id="KW-1185">Reference proteome</keyword>
<protein>
    <submittedName>
        <fullName evidence="1">Uncharacterized protein</fullName>
    </submittedName>
</protein>
<dbReference type="AlphaFoldDB" id="D8S5C2"/>
<evidence type="ECO:0000313" key="1">
    <source>
        <dbReference type="EMBL" id="EFJ20427.1"/>
    </source>
</evidence>
<dbReference type="HOGENOM" id="CLU_1996557_0_0_1"/>
<evidence type="ECO:0000313" key="2">
    <source>
        <dbReference type="Proteomes" id="UP000001514"/>
    </source>
</evidence>
<proteinExistence type="predicted"/>
<accession>D8S5C2</accession>
<dbReference type="KEGG" id="smo:SELMODRAFT_418323"/>
<dbReference type="EMBL" id="GL377602">
    <property type="protein sequence ID" value="EFJ20427.1"/>
    <property type="molecule type" value="Genomic_DNA"/>
</dbReference>
<sequence length="125" mass="14601">MEKKAKQTLPEKAVAFDSNGNYYYYPTWEDIVKRTPGDSLRTVRARFEDGYFRMVDFPGEDLHGWIDPDVNAVLFKGVKRGVLNEERGRGICRDVLGREVVKDAKGEIVLRRNPRRKRKEHIKAY</sequence>